<proteinExistence type="predicted"/>
<keyword evidence="12" id="KW-1185">Reference proteome</keyword>
<dbReference type="SMART" id="SM00387">
    <property type="entry name" value="HATPase_c"/>
    <property type="match status" value="1"/>
</dbReference>
<name>A0A0S2HVZ4_9BACT</name>
<dbReference type="InterPro" id="IPR003594">
    <property type="entry name" value="HATPase_dom"/>
</dbReference>
<dbReference type="GO" id="GO:0046983">
    <property type="term" value="F:protein dimerization activity"/>
    <property type="evidence" value="ECO:0007669"/>
    <property type="project" value="InterPro"/>
</dbReference>
<dbReference type="Gene3D" id="1.20.5.1930">
    <property type="match status" value="1"/>
</dbReference>
<accession>A0A0S2HVZ4</accession>
<dbReference type="SMART" id="SM00091">
    <property type="entry name" value="PAS"/>
    <property type="match status" value="3"/>
</dbReference>
<dbReference type="InterPro" id="IPR000014">
    <property type="entry name" value="PAS"/>
</dbReference>
<dbReference type="OrthoDB" id="9778366at2"/>
<dbReference type="Gene3D" id="3.30.450.20">
    <property type="entry name" value="PAS domain"/>
    <property type="match status" value="1"/>
</dbReference>
<keyword evidence="4 11" id="KW-0808">Transferase</keyword>
<dbReference type="PANTHER" id="PTHR24421:SF10">
    <property type="entry name" value="NITRATE_NITRITE SENSOR PROTEIN NARQ"/>
    <property type="match status" value="1"/>
</dbReference>
<dbReference type="InterPro" id="IPR005467">
    <property type="entry name" value="His_kinase_dom"/>
</dbReference>
<evidence type="ECO:0000256" key="7">
    <source>
        <dbReference type="ARBA" id="ARBA00022840"/>
    </source>
</evidence>
<dbReference type="RefSeq" id="WP_057951793.1">
    <property type="nucleotide sequence ID" value="NZ_CP013118.1"/>
</dbReference>
<dbReference type="SUPFAM" id="SSF55781">
    <property type="entry name" value="GAF domain-like"/>
    <property type="match status" value="1"/>
</dbReference>
<comment type="catalytic activity">
    <reaction evidence="1">
        <text>ATP + protein L-histidine = ADP + protein N-phospho-L-histidine.</text>
        <dbReference type="EC" id="2.7.13.3"/>
    </reaction>
</comment>
<dbReference type="Pfam" id="PF13426">
    <property type="entry name" value="PAS_9"/>
    <property type="match status" value="1"/>
</dbReference>
<dbReference type="Pfam" id="PF07730">
    <property type="entry name" value="HisKA_3"/>
    <property type="match status" value="1"/>
</dbReference>
<dbReference type="Gene3D" id="3.30.565.10">
    <property type="entry name" value="Histidine kinase-like ATPase, C-terminal domain"/>
    <property type="match status" value="1"/>
</dbReference>
<evidence type="ECO:0000256" key="6">
    <source>
        <dbReference type="ARBA" id="ARBA00022777"/>
    </source>
</evidence>
<evidence type="ECO:0000256" key="5">
    <source>
        <dbReference type="ARBA" id="ARBA00022741"/>
    </source>
</evidence>
<evidence type="ECO:0000256" key="2">
    <source>
        <dbReference type="ARBA" id="ARBA00012438"/>
    </source>
</evidence>
<dbReference type="KEGG" id="blq:L21SP5_00547"/>
<keyword evidence="7" id="KW-0067">ATP-binding</keyword>
<gene>
    <name evidence="11" type="primary">nreB_1</name>
    <name evidence="11" type="ORF">L21SP5_00547</name>
</gene>
<dbReference type="InterPro" id="IPR011712">
    <property type="entry name" value="Sig_transdc_His_kin_sub3_dim/P"/>
</dbReference>
<dbReference type="InterPro" id="IPR013767">
    <property type="entry name" value="PAS_fold"/>
</dbReference>
<dbReference type="PANTHER" id="PTHR24421">
    <property type="entry name" value="NITRATE/NITRITE SENSOR PROTEIN NARX-RELATED"/>
    <property type="match status" value="1"/>
</dbReference>
<evidence type="ECO:0000313" key="12">
    <source>
        <dbReference type="Proteomes" id="UP000064893"/>
    </source>
</evidence>
<protein>
    <recommendedName>
        <fullName evidence="2">histidine kinase</fullName>
        <ecNumber evidence="2">2.7.13.3</ecNumber>
    </recommendedName>
</protein>
<dbReference type="NCBIfam" id="TIGR00229">
    <property type="entry name" value="sensory_box"/>
    <property type="match status" value="1"/>
</dbReference>
<dbReference type="SUPFAM" id="SSF55785">
    <property type="entry name" value="PYP-like sensor domain (PAS domain)"/>
    <property type="match status" value="1"/>
</dbReference>
<evidence type="ECO:0000256" key="8">
    <source>
        <dbReference type="ARBA" id="ARBA00023012"/>
    </source>
</evidence>
<dbReference type="InterPro" id="IPR036890">
    <property type="entry name" value="HATPase_C_sf"/>
</dbReference>
<keyword evidence="3" id="KW-0597">Phosphoprotein</keyword>
<dbReference type="GO" id="GO:0016020">
    <property type="term" value="C:membrane"/>
    <property type="evidence" value="ECO:0007669"/>
    <property type="project" value="InterPro"/>
</dbReference>
<dbReference type="InterPro" id="IPR050482">
    <property type="entry name" value="Sensor_HK_TwoCompSys"/>
</dbReference>
<organism evidence="11 12">
    <name type="scientific">Salinivirga cyanobacteriivorans</name>
    <dbReference type="NCBI Taxonomy" id="1307839"/>
    <lineage>
        <taxon>Bacteria</taxon>
        <taxon>Pseudomonadati</taxon>
        <taxon>Bacteroidota</taxon>
        <taxon>Bacteroidia</taxon>
        <taxon>Bacteroidales</taxon>
        <taxon>Salinivirgaceae</taxon>
        <taxon>Salinivirga</taxon>
    </lineage>
</organism>
<dbReference type="PROSITE" id="PS50109">
    <property type="entry name" value="HIS_KIN"/>
    <property type="match status" value="1"/>
</dbReference>
<dbReference type="EC" id="2.7.13.3" evidence="2"/>
<dbReference type="CDD" id="cd00130">
    <property type="entry name" value="PAS"/>
    <property type="match status" value="1"/>
</dbReference>
<dbReference type="Gene3D" id="3.30.450.40">
    <property type="match status" value="1"/>
</dbReference>
<keyword evidence="5" id="KW-0547">Nucleotide-binding</keyword>
<keyword evidence="8" id="KW-0902">Two-component regulatory system</keyword>
<reference evidence="11 12" key="1">
    <citation type="submission" date="2015-11" db="EMBL/GenBank/DDBJ databases">
        <title>Description and complete genome sequence of a novel strain predominating in hypersaline microbial mats and representing a new family of the Bacteriodetes phylum.</title>
        <authorList>
            <person name="Spring S."/>
            <person name="Bunk B."/>
            <person name="Sproer C."/>
            <person name="Klenk H.-P."/>
        </authorList>
    </citation>
    <scope>NUCLEOTIDE SEQUENCE [LARGE SCALE GENOMIC DNA]</scope>
    <source>
        <strain evidence="11 12">L21-Spi-D4</strain>
    </source>
</reference>
<evidence type="ECO:0000256" key="1">
    <source>
        <dbReference type="ARBA" id="ARBA00000085"/>
    </source>
</evidence>
<dbReference type="SUPFAM" id="SSF55874">
    <property type="entry name" value="ATPase domain of HSP90 chaperone/DNA topoisomerase II/histidine kinase"/>
    <property type="match status" value="1"/>
</dbReference>
<dbReference type="AlphaFoldDB" id="A0A0S2HVZ4"/>
<dbReference type="InterPro" id="IPR029016">
    <property type="entry name" value="GAF-like_dom_sf"/>
</dbReference>
<dbReference type="Proteomes" id="UP000064893">
    <property type="component" value="Chromosome"/>
</dbReference>
<dbReference type="Pfam" id="PF02518">
    <property type="entry name" value="HATPase_c"/>
    <property type="match status" value="1"/>
</dbReference>
<evidence type="ECO:0000313" key="11">
    <source>
        <dbReference type="EMBL" id="ALO14223.1"/>
    </source>
</evidence>
<evidence type="ECO:0000256" key="4">
    <source>
        <dbReference type="ARBA" id="ARBA00022679"/>
    </source>
</evidence>
<feature type="domain" description="Histidine kinase" evidence="9">
    <location>
        <begin position="557"/>
        <end position="748"/>
    </location>
</feature>
<dbReference type="PROSITE" id="PS50112">
    <property type="entry name" value="PAS"/>
    <property type="match status" value="1"/>
</dbReference>
<feature type="domain" description="PAS" evidence="10">
    <location>
        <begin position="420"/>
        <end position="490"/>
    </location>
</feature>
<dbReference type="Pfam" id="PF00989">
    <property type="entry name" value="PAS"/>
    <property type="match status" value="1"/>
</dbReference>
<dbReference type="GO" id="GO:0006355">
    <property type="term" value="P:regulation of DNA-templated transcription"/>
    <property type="evidence" value="ECO:0007669"/>
    <property type="project" value="InterPro"/>
</dbReference>
<evidence type="ECO:0000259" key="9">
    <source>
        <dbReference type="PROSITE" id="PS50109"/>
    </source>
</evidence>
<dbReference type="EMBL" id="CP013118">
    <property type="protein sequence ID" value="ALO14223.1"/>
    <property type="molecule type" value="Genomic_DNA"/>
</dbReference>
<dbReference type="GO" id="GO:0000155">
    <property type="term" value="F:phosphorelay sensor kinase activity"/>
    <property type="evidence" value="ECO:0007669"/>
    <property type="project" value="InterPro"/>
</dbReference>
<evidence type="ECO:0000259" key="10">
    <source>
        <dbReference type="PROSITE" id="PS50112"/>
    </source>
</evidence>
<dbReference type="InterPro" id="IPR035965">
    <property type="entry name" value="PAS-like_dom_sf"/>
</dbReference>
<evidence type="ECO:0000256" key="3">
    <source>
        <dbReference type="ARBA" id="ARBA00022553"/>
    </source>
</evidence>
<keyword evidence="6 11" id="KW-0418">Kinase</keyword>
<sequence>MQPISNSKNQLISSWQIFIDKLDEEVIVVNDQHQVVLANDSAKNRFGIHSIQSYKYSCKKFYEHFCEACEHCPIDETLKSHKTSSFFFEKTAGKGYEVTTIILPAGLEDEEWVMCTLKQTRSHNDLKEKAQNVSDIGNWQVTLDESLRVVKTNQYTFQFLGLTKQTLEKNKPLFTDLLAPEYENSFLEIIKAINNNNYTRQLRLLVNRRDNSYYGGNATIGINNSGESTYYELRISPISFPEFGSREYYDNIRLQNFIYIITQQMVQSQTVSEGYRDIIYSIAEVLEANVCGFLHQGAGRQYQVEGALVNGTYYFNEHDPTKTKDKIRALTSYLKQDDYLIISAVSISNSEIKESLLQLKIESFLSYPLKHQNRTVGYIFIGLPYAFVWPESKIDFVRIIGSIILQNLLQQETREKLKRLNENFINIFDNSSDAVFIVSLNGQILEANQTSTVLTGYNKRELLKKNVSEISKAEKLDLAQVQYEMLQSQQMIFGTELIPRKGEKIPVETREKMIRYQGKLAILVIARDVRHRREINRMMVQTISETQDKERKRIAEGLHDNVGPLLSTLRIYIDLLRNTELVQQEIEDYSNKMNDIINEAIDTVREVSRNLMPGVLNDFGLKEAVSDFCNKINQTGVIRVYFKYSVDNTKLEDNLKNVIYSLIKELINNSIKHAQASEIELRIHENAEGLQVEVVDNGIGIDIERQLSKSYKGLGLKNILSKVNANSGKVTILDVDGFGLSIVFPTKKITG</sequence>
<dbReference type="GO" id="GO:0005524">
    <property type="term" value="F:ATP binding"/>
    <property type="evidence" value="ECO:0007669"/>
    <property type="project" value="UniProtKB-KW"/>
</dbReference>
<dbReference type="STRING" id="1307839.L21SP5_00547"/>